<dbReference type="InterPro" id="IPR001611">
    <property type="entry name" value="Leu-rich_rpt"/>
</dbReference>
<dbReference type="RefSeq" id="WP_012793717.1">
    <property type="nucleotide sequence ID" value="NC_013132.1"/>
</dbReference>
<dbReference type="PROSITE" id="PS51450">
    <property type="entry name" value="LRR"/>
    <property type="match status" value="1"/>
</dbReference>
<dbReference type="InterPro" id="IPR032675">
    <property type="entry name" value="LRR_dom_sf"/>
</dbReference>
<dbReference type="Pfam" id="PF13855">
    <property type="entry name" value="LRR_8"/>
    <property type="match status" value="1"/>
</dbReference>
<dbReference type="SMART" id="SM00369">
    <property type="entry name" value="LRR_TYP"/>
    <property type="match status" value="3"/>
</dbReference>
<evidence type="ECO:0000313" key="3">
    <source>
        <dbReference type="EMBL" id="ACU63552.1"/>
    </source>
</evidence>
<keyword evidence="1" id="KW-0433">Leucine-rich repeat</keyword>
<protein>
    <submittedName>
        <fullName evidence="3">Leucine-rich repeat protein</fullName>
    </submittedName>
</protein>
<dbReference type="Proteomes" id="UP000002215">
    <property type="component" value="Chromosome"/>
</dbReference>
<evidence type="ECO:0000256" key="2">
    <source>
        <dbReference type="ARBA" id="ARBA00022737"/>
    </source>
</evidence>
<dbReference type="PANTHER" id="PTHR48051">
    <property type="match status" value="1"/>
</dbReference>
<gene>
    <name evidence="3" type="ordered locus">Cpin_6144</name>
</gene>
<dbReference type="GO" id="GO:0005737">
    <property type="term" value="C:cytoplasm"/>
    <property type="evidence" value="ECO:0007669"/>
    <property type="project" value="TreeGrafter"/>
</dbReference>
<proteinExistence type="predicted"/>
<dbReference type="SUPFAM" id="SSF52058">
    <property type="entry name" value="L domain-like"/>
    <property type="match status" value="1"/>
</dbReference>
<dbReference type="AlphaFoldDB" id="A0A979GA75"/>
<reference evidence="4" key="1">
    <citation type="submission" date="2009-08" db="EMBL/GenBank/DDBJ databases">
        <title>The complete genome of Chitinophaga pinensis DSM 2588.</title>
        <authorList>
            <consortium name="US DOE Joint Genome Institute (JGI-PGF)"/>
            <person name="Lucas S."/>
            <person name="Copeland A."/>
            <person name="Lapidus A."/>
            <person name="Glavina del Rio T."/>
            <person name="Dalin E."/>
            <person name="Tice H."/>
            <person name="Bruce D."/>
            <person name="Goodwin L."/>
            <person name="Pitluck S."/>
            <person name="Kyrpides N."/>
            <person name="Mavromatis K."/>
            <person name="Ivanova N."/>
            <person name="Mikhailova N."/>
            <person name="Sims D."/>
            <person name="Meinche L."/>
            <person name="Brettin T."/>
            <person name="Detter J.C."/>
            <person name="Han C."/>
            <person name="Larimer F."/>
            <person name="Land M."/>
            <person name="Hauser L."/>
            <person name="Markowitz V."/>
            <person name="Cheng J.-F."/>
            <person name="Hugenholtz P."/>
            <person name="Woyke T."/>
            <person name="Wu D."/>
            <person name="Spring S."/>
            <person name="Klenk H.-P."/>
            <person name="Eisen J.A."/>
        </authorList>
    </citation>
    <scope>NUCLEOTIDE SEQUENCE [LARGE SCALE GENOMIC DNA]</scope>
    <source>
        <strain evidence="4">ATCC 43595 / DSM 2588 / LMG 13176 / NBRC 15968 / NCIMB 11800 / UQM 2034</strain>
    </source>
</reference>
<dbReference type="KEGG" id="cpi:Cpin_6144"/>
<evidence type="ECO:0000313" key="4">
    <source>
        <dbReference type="Proteomes" id="UP000002215"/>
    </source>
</evidence>
<dbReference type="EMBL" id="CP001699">
    <property type="protein sequence ID" value="ACU63552.1"/>
    <property type="molecule type" value="Genomic_DNA"/>
</dbReference>
<evidence type="ECO:0000256" key="1">
    <source>
        <dbReference type="ARBA" id="ARBA00022614"/>
    </source>
</evidence>
<dbReference type="PANTHER" id="PTHR48051:SF48">
    <property type="entry name" value="MULTIFUNCTIONAL ROCO FAMILY SIGNALING REGULATOR 1"/>
    <property type="match status" value="1"/>
</dbReference>
<sequence>MDHPKSYTTIDDARIMTLQEALEQYKTPGVSTFMLEGLTGNFYVFDNDAHFESLDLDKMFYTQDRCGVLFRGNLTIDGLLTQPETDYGPFTLVLGNVSAKNIFMGGGYMRIEGNVTVEQTLYAGCYNHGMSDINGDISAEVILSSDHSFNFHSDKVKRGVWLSDIELKDAPAHEPADVLNKGYWSKAEESVQTGNILKAMAKGTSILKPDSAASPVLKRLEKALLSKNKRADLSKMKLKSLPKELFALKEIQQLNLSNNPLESLDDELATMDQVTTIDLADCYLQEVPEVLSRMPGLESLNLSYNNISTVPDAFAALQGLKKLSLFNCQLTAIPAVLKDLPALEVLNVDYQKEDALLTLDSGFQSLKELHLRGKLLTVLPKLEHLVIAGFGTRELPEAVMGCKKLKKLDIANAGSLAGLQDNFSVFQQLEEISFNLHDGFLNVKVLATLPRLKTVNVRYSGHTSRKRFLELLEVPQWSVLCVQGSLDDSTLQKEILNRPNLKKLETRSSFGTEVVDIAEARKWLKITI</sequence>
<dbReference type="InterPro" id="IPR003591">
    <property type="entry name" value="Leu-rich_rpt_typical-subtyp"/>
</dbReference>
<keyword evidence="2" id="KW-0677">Repeat</keyword>
<dbReference type="Gene3D" id="3.80.10.10">
    <property type="entry name" value="Ribonuclease Inhibitor"/>
    <property type="match status" value="2"/>
</dbReference>
<dbReference type="OrthoDB" id="8532199at2"/>
<organism evidence="3 4">
    <name type="scientific">Chitinophaga pinensis (strain ATCC 43595 / DSM 2588 / LMG 13176 / NBRC 15968 / NCIMB 11800 / UQM 2034)</name>
    <dbReference type="NCBI Taxonomy" id="485918"/>
    <lineage>
        <taxon>Bacteria</taxon>
        <taxon>Pseudomonadati</taxon>
        <taxon>Bacteroidota</taxon>
        <taxon>Chitinophagia</taxon>
        <taxon>Chitinophagales</taxon>
        <taxon>Chitinophagaceae</taxon>
        <taxon>Chitinophaga</taxon>
    </lineage>
</organism>
<reference evidence="3 4" key="2">
    <citation type="journal article" date="2010" name="Stand. Genomic Sci.">
        <title>Complete genome sequence of Chitinophaga pinensis type strain (UQM 2034).</title>
        <authorList>
            <person name="Glavina Del Rio T."/>
            <person name="Abt B."/>
            <person name="Spring S."/>
            <person name="Lapidus A."/>
            <person name="Nolan M."/>
            <person name="Tice H."/>
            <person name="Copeland A."/>
            <person name="Cheng J.F."/>
            <person name="Chen F."/>
            <person name="Bruce D."/>
            <person name="Goodwin L."/>
            <person name="Pitluck S."/>
            <person name="Ivanova N."/>
            <person name="Mavromatis K."/>
            <person name="Mikhailova N."/>
            <person name="Pati A."/>
            <person name="Chen A."/>
            <person name="Palaniappan K."/>
            <person name="Land M."/>
            <person name="Hauser L."/>
            <person name="Chang Y.J."/>
            <person name="Jeffries C.D."/>
            <person name="Chain P."/>
            <person name="Saunders E."/>
            <person name="Detter J.C."/>
            <person name="Brettin T."/>
            <person name="Rohde M."/>
            <person name="Goker M."/>
            <person name="Bristow J."/>
            <person name="Eisen J.A."/>
            <person name="Markowitz V."/>
            <person name="Hugenholtz P."/>
            <person name="Kyrpides N.C."/>
            <person name="Klenk H.P."/>
            <person name="Lucas S."/>
        </authorList>
    </citation>
    <scope>NUCLEOTIDE SEQUENCE [LARGE SCALE GENOMIC DNA]</scope>
    <source>
        <strain evidence="4">ATCC 43595 / DSM 2588 / LMG 13176 / NBRC 15968 / NCIMB 11800 / UQM 2034</strain>
    </source>
</reference>
<dbReference type="InterPro" id="IPR050216">
    <property type="entry name" value="LRR_domain-containing"/>
</dbReference>
<name>A0A979GA75_CHIPD</name>
<accession>A0A979GA75</accession>